<feature type="transmembrane region" description="Helical" evidence="7">
    <location>
        <begin position="231"/>
        <end position="253"/>
    </location>
</feature>
<evidence type="ECO:0000259" key="9">
    <source>
        <dbReference type="Pfam" id="PF12704"/>
    </source>
</evidence>
<keyword evidence="2" id="KW-1003">Cell membrane</keyword>
<keyword evidence="3 7" id="KW-0812">Transmembrane</keyword>
<evidence type="ECO:0000256" key="5">
    <source>
        <dbReference type="ARBA" id="ARBA00023136"/>
    </source>
</evidence>
<comment type="caution">
    <text evidence="10">The sequence shown here is derived from an EMBL/GenBank/DDBJ whole genome shotgun (WGS) entry which is preliminary data.</text>
</comment>
<name>A0A7V8SXF0_9BACT</name>
<dbReference type="EMBL" id="JACDQQ010001416">
    <property type="protein sequence ID" value="MBA0086250.1"/>
    <property type="molecule type" value="Genomic_DNA"/>
</dbReference>
<reference evidence="10" key="1">
    <citation type="submission" date="2020-06" db="EMBL/GenBank/DDBJ databases">
        <title>Legume-microbial interactions unlock mineral nutrients during tropical forest succession.</title>
        <authorList>
            <person name="Epihov D.Z."/>
        </authorList>
    </citation>
    <scope>NUCLEOTIDE SEQUENCE [LARGE SCALE GENOMIC DNA]</scope>
    <source>
        <strain evidence="10">Pan2503</strain>
    </source>
</reference>
<evidence type="ECO:0000313" key="11">
    <source>
        <dbReference type="Proteomes" id="UP000567293"/>
    </source>
</evidence>
<evidence type="ECO:0000259" key="8">
    <source>
        <dbReference type="Pfam" id="PF02687"/>
    </source>
</evidence>
<evidence type="ECO:0000256" key="3">
    <source>
        <dbReference type="ARBA" id="ARBA00022692"/>
    </source>
</evidence>
<keyword evidence="4 7" id="KW-1133">Transmembrane helix</keyword>
<dbReference type="PANTHER" id="PTHR30572">
    <property type="entry name" value="MEMBRANE COMPONENT OF TRANSPORTER-RELATED"/>
    <property type="match status" value="1"/>
</dbReference>
<feature type="transmembrane region" description="Helical" evidence="7">
    <location>
        <begin position="284"/>
        <end position="305"/>
    </location>
</feature>
<evidence type="ECO:0000256" key="7">
    <source>
        <dbReference type="SAM" id="Phobius"/>
    </source>
</evidence>
<sequence>IVALSFDLTGAGYDNARAQVLQWQLVQRIAALPGVREVAQASAVPLDDNHRVTDLLIADREEHAAVEYNYVSPAFFPLLGIPIVRGRNFTQAENQADAPLVIFPESTARRLWPNQDPISKTIRLNASYQDAAGNLMRKDTSYEVVGVAKDAQVSYLGRADNRFYVYFPAGPKQQLDLRILISGTAGTPRMDDLRAIVGSVDPELAVEIAPLEENLKPWLTPGRIFSTVSGFLSALALLLSAIGIYGLVSYVVSRRVREIGIRMALGAAKRDVLRLVMNQAMRPVTIGALIGIAGCAAVAWALTAVLPWDVSLRFLYGISPVDSAAFLGVPGFLLSVAVLASYIPARRAMKVDPMVALRYE</sequence>
<gene>
    <name evidence="10" type="ORF">HRJ53_14790</name>
</gene>
<proteinExistence type="inferred from homology"/>
<dbReference type="Pfam" id="PF12704">
    <property type="entry name" value="MacB_PCD"/>
    <property type="match status" value="1"/>
</dbReference>
<feature type="domain" description="ABC3 transporter permease C-terminal" evidence="8">
    <location>
        <begin position="231"/>
        <end position="353"/>
    </location>
</feature>
<dbReference type="InterPro" id="IPR003838">
    <property type="entry name" value="ABC3_permease_C"/>
</dbReference>
<feature type="domain" description="MacB-like periplasmic core" evidence="9">
    <location>
        <begin position="19"/>
        <end position="170"/>
    </location>
</feature>
<dbReference type="InterPro" id="IPR025857">
    <property type="entry name" value="MacB_PCD"/>
</dbReference>
<keyword evidence="11" id="KW-1185">Reference proteome</keyword>
<comment type="subcellular location">
    <subcellularLocation>
        <location evidence="1">Cell membrane</location>
        <topology evidence="1">Multi-pass membrane protein</topology>
    </subcellularLocation>
</comment>
<evidence type="ECO:0000256" key="6">
    <source>
        <dbReference type="ARBA" id="ARBA00038076"/>
    </source>
</evidence>
<dbReference type="InterPro" id="IPR050250">
    <property type="entry name" value="Macrolide_Exporter_MacB"/>
</dbReference>
<evidence type="ECO:0000313" key="10">
    <source>
        <dbReference type="EMBL" id="MBA0086250.1"/>
    </source>
</evidence>
<evidence type="ECO:0000256" key="4">
    <source>
        <dbReference type="ARBA" id="ARBA00022989"/>
    </source>
</evidence>
<evidence type="ECO:0000256" key="2">
    <source>
        <dbReference type="ARBA" id="ARBA00022475"/>
    </source>
</evidence>
<dbReference type="Proteomes" id="UP000567293">
    <property type="component" value="Unassembled WGS sequence"/>
</dbReference>
<accession>A0A7V8SXF0</accession>
<evidence type="ECO:0000256" key="1">
    <source>
        <dbReference type="ARBA" id="ARBA00004651"/>
    </source>
</evidence>
<feature type="non-terminal residue" evidence="10">
    <location>
        <position position="1"/>
    </location>
</feature>
<feature type="transmembrane region" description="Helical" evidence="7">
    <location>
        <begin position="325"/>
        <end position="345"/>
    </location>
</feature>
<dbReference type="AlphaFoldDB" id="A0A7V8SXF0"/>
<keyword evidence="5 7" id="KW-0472">Membrane</keyword>
<dbReference type="GO" id="GO:0005886">
    <property type="term" value="C:plasma membrane"/>
    <property type="evidence" value="ECO:0007669"/>
    <property type="project" value="UniProtKB-SubCell"/>
</dbReference>
<protein>
    <submittedName>
        <fullName evidence="10">ABC transporter permease</fullName>
    </submittedName>
</protein>
<comment type="similarity">
    <text evidence="6">Belongs to the ABC-4 integral membrane protein family.</text>
</comment>
<dbReference type="PANTHER" id="PTHR30572:SF4">
    <property type="entry name" value="ABC TRANSPORTER PERMEASE YTRF"/>
    <property type="match status" value="1"/>
</dbReference>
<dbReference type="GO" id="GO:0022857">
    <property type="term" value="F:transmembrane transporter activity"/>
    <property type="evidence" value="ECO:0007669"/>
    <property type="project" value="TreeGrafter"/>
</dbReference>
<organism evidence="10 11">
    <name type="scientific">Candidatus Acidiferrum panamense</name>
    <dbReference type="NCBI Taxonomy" id="2741543"/>
    <lineage>
        <taxon>Bacteria</taxon>
        <taxon>Pseudomonadati</taxon>
        <taxon>Acidobacteriota</taxon>
        <taxon>Terriglobia</taxon>
        <taxon>Candidatus Acidiferrales</taxon>
        <taxon>Candidatus Acidiferrum</taxon>
    </lineage>
</organism>
<dbReference type="Pfam" id="PF02687">
    <property type="entry name" value="FtsX"/>
    <property type="match status" value="1"/>
</dbReference>